<protein>
    <recommendedName>
        <fullName evidence="4">snRNA-activating protein complex subunit 1</fullName>
    </recommendedName>
</protein>
<evidence type="ECO:0000313" key="2">
    <source>
        <dbReference type="EMBL" id="KAG9481276.1"/>
    </source>
</evidence>
<dbReference type="GO" id="GO:0042795">
    <property type="term" value="P:snRNA transcription by RNA polymerase II"/>
    <property type="evidence" value="ECO:0007669"/>
    <property type="project" value="TreeGrafter"/>
</dbReference>
<evidence type="ECO:0008006" key="4">
    <source>
        <dbReference type="Google" id="ProtNLM"/>
    </source>
</evidence>
<keyword evidence="3" id="KW-1185">Reference proteome</keyword>
<evidence type="ECO:0000313" key="3">
    <source>
        <dbReference type="Proteomes" id="UP000770717"/>
    </source>
</evidence>
<reference evidence="2" key="1">
    <citation type="thesis" date="2020" institute="ProQuest LLC" country="789 East Eisenhower Parkway, Ann Arbor, MI, USA">
        <title>Comparative Genomics and Chromosome Evolution.</title>
        <authorList>
            <person name="Mudd A.B."/>
        </authorList>
    </citation>
    <scope>NUCLEOTIDE SEQUENCE</scope>
    <source>
        <strain evidence="2">HN-11 Male</strain>
        <tissue evidence="2">Kidney and liver</tissue>
    </source>
</reference>
<proteinExistence type="predicted"/>
<dbReference type="EMBL" id="WNTK01000006">
    <property type="protein sequence ID" value="KAG9481276.1"/>
    <property type="molecule type" value="Genomic_DNA"/>
</dbReference>
<evidence type="ECO:0000256" key="1">
    <source>
        <dbReference type="SAM" id="MobiDB-lite"/>
    </source>
</evidence>
<dbReference type="AlphaFoldDB" id="A0A8J6F607"/>
<accession>A0A8J6F607</accession>
<feature type="compositionally biased region" description="Polar residues" evidence="1">
    <location>
        <begin position="260"/>
        <end position="271"/>
    </location>
</feature>
<feature type="region of interest" description="Disordered" evidence="1">
    <location>
        <begin position="235"/>
        <end position="352"/>
    </location>
</feature>
<organism evidence="2 3">
    <name type="scientific">Eleutherodactylus coqui</name>
    <name type="common">Puerto Rican coqui</name>
    <dbReference type="NCBI Taxonomy" id="57060"/>
    <lineage>
        <taxon>Eukaryota</taxon>
        <taxon>Metazoa</taxon>
        <taxon>Chordata</taxon>
        <taxon>Craniata</taxon>
        <taxon>Vertebrata</taxon>
        <taxon>Euteleostomi</taxon>
        <taxon>Amphibia</taxon>
        <taxon>Batrachia</taxon>
        <taxon>Anura</taxon>
        <taxon>Neobatrachia</taxon>
        <taxon>Hyloidea</taxon>
        <taxon>Eleutherodactylidae</taxon>
        <taxon>Eleutherodactylinae</taxon>
        <taxon>Eleutherodactylus</taxon>
        <taxon>Eleutherodactylus</taxon>
    </lineage>
</organism>
<gene>
    <name evidence="2" type="ORF">GDO78_010485</name>
</gene>
<dbReference type="Pfam" id="PF09808">
    <property type="entry name" value="SNAPC1"/>
    <property type="match status" value="1"/>
</dbReference>
<dbReference type="PANTHER" id="PTHR15131:SF3">
    <property type="entry name" value="SNRNA-ACTIVATING PROTEIN COMPLEX SUBUNIT 1"/>
    <property type="match status" value="1"/>
</dbReference>
<dbReference type="PANTHER" id="PTHR15131">
    <property type="entry name" value="SMALL NUCLEAR RNA ACTIVATING COMPLEX, POLYPEPTIDE 1"/>
    <property type="match status" value="1"/>
</dbReference>
<dbReference type="Proteomes" id="UP000770717">
    <property type="component" value="Unassembled WGS sequence"/>
</dbReference>
<dbReference type="GO" id="GO:0043565">
    <property type="term" value="F:sequence-specific DNA binding"/>
    <property type="evidence" value="ECO:0007669"/>
    <property type="project" value="TreeGrafter"/>
</dbReference>
<dbReference type="GO" id="GO:0042796">
    <property type="term" value="P:snRNA transcription by RNA polymerase III"/>
    <property type="evidence" value="ECO:0007669"/>
    <property type="project" value="TreeGrafter"/>
</dbReference>
<sequence>MNFPGIKEDCETLLGLFQATDSVRYEVFLSIWKEIKFNSIFYGGMRSLESNRFTREIFSVASAYFLPPYTFQIRVGAMYLLYGLYNTQLCQPKQKIRIALKDWADIEQLHQELISAQHLDAVYIFRQMRRMRAFYFTGMPTMLTFRSQKSIQLEANKEEFLDKKDRVADLITSESLEEIMNIQEHYQKTKCHLSADRSQPDKALSLIKEDFTDNLQSLVEGYQFWKQEKKTLIAQTDDEQEGTSQESEGSERARHIAQIKSKTYTAVTQAVKSRRHRQVQMDMKSEAGIYRPLTRAERDKARRVKKKAEREAIRKAKTPLPQKKPEKMPVIPEEDSSSSSEDGPASKRPRHY</sequence>
<dbReference type="InterPro" id="IPR019188">
    <property type="entry name" value="SNAPC1"/>
</dbReference>
<comment type="caution">
    <text evidence="2">The sequence shown here is derived from an EMBL/GenBank/DDBJ whole genome shotgun (WGS) entry which is preliminary data.</text>
</comment>
<dbReference type="OrthoDB" id="20127at2759"/>
<name>A0A8J6F607_ELECQ</name>
<dbReference type="GO" id="GO:0019185">
    <property type="term" value="C:snRNA-activating protein complex"/>
    <property type="evidence" value="ECO:0007669"/>
    <property type="project" value="TreeGrafter"/>
</dbReference>